<dbReference type="EMBL" id="MNCJ02000316">
    <property type="protein sequence ID" value="KAF5821942.1"/>
    <property type="molecule type" value="Genomic_DNA"/>
</dbReference>
<dbReference type="AlphaFoldDB" id="A0A9K3JVA3"/>
<reference evidence="1" key="1">
    <citation type="journal article" date="2017" name="Nature">
        <title>The sunflower genome provides insights into oil metabolism, flowering and Asterid evolution.</title>
        <authorList>
            <person name="Badouin H."/>
            <person name="Gouzy J."/>
            <person name="Grassa C.J."/>
            <person name="Murat F."/>
            <person name="Staton S.E."/>
            <person name="Cottret L."/>
            <person name="Lelandais-Briere C."/>
            <person name="Owens G.L."/>
            <person name="Carrere S."/>
            <person name="Mayjonade B."/>
            <person name="Legrand L."/>
            <person name="Gill N."/>
            <person name="Kane N.C."/>
            <person name="Bowers J.E."/>
            <person name="Hubner S."/>
            <person name="Bellec A."/>
            <person name="Berard A."/>
            <person name="Berges H."/>
            <person name="Blanchet N."/>
            <person name="Boniface M.C."/>
            <person name="Brunel D."/>
            <person name="Catrice O."/>
            <person name="Chaidir N."/>
            <person name="Claudel C."/>
            <person name="Donnadieu C."/>
            <person name="Faraut T."/>
            <person name="Fievet G."/>
            <person name="Helmstetter N."/>
            <person name="King M."/>
            <person name="Knapp S.J."/>
            <person name="Lai Z."/>
            <person name="Le Paslier M.C."/>
            <person name="Lippi Y."/>
            <person name="Lorenzon L."/>
            <person name="Mandel J.R."/>
            <person name="Marage G."/>
            <person name="Marchand G."/>
            <person name="Marquand E."/>
            <person name="Bret-Mestries E."/>
            <person name="Morien E."/>
            <person name="Nambeesan S."/>
            <person name="Nguyen T."/>
            <person name="Pegot-Espagnet P."/>
            <person name="Pouilly N."/>
            <person name="Raftis F."/>
            <person name="Sallet E."/>
            <person name="Schiex T."/>
            <person name="Thomas J."/>
            <person name="Vandecasteele C."/>
            <person name="Vares D."/>
            <person name="Vear F."/>
            <person name="Vautrin S."/>
            <person name="Crespi M."/>
            <person name="Mangin B."/>
            <person name="Burke J.M."/>
            <person name="Salse J."/>
            <person name="Munos S."/>
            <person name="Vincourt P."/>
            <person name="Rieseberg L.H."/>
            <person name="Langlade N.B."/>
        </authorList>
    </citation>
    <scope>NUCLEOTIDE SEQUENCE</scope>
    <source>
        <tissue evidence="1">Leaves</tissue>
    </source>
</reference>
<organism evidence="1 2">
    <name type="scientific">Helianthus annuus</name>
    <name type="common">Common sunflower</name>
    <dbReference type="NCBI Taxonomy" id="4232"/>
    <lineage>
        <taxon>Eukaryota</taxon>
        <taxon>Viridiplantae</taxon>
        <taxon>Streptophyta</taxon>
        <taxon>Embryophyta</taxon>
        <taxon>Tracheophyta</taxon>
        <taxon>Spermatophyta</taxon>
        <taxon>Magnoliopsida</taxon>
        <taxon>eudicotyledons</taxon>
        <taxon>Gunneridae</taxon>
        <taxon>Pentapetalae</taxon>
        <taxon>asterids</taxon>
        <taxon>campanulids</taxon>
        <taxon>Asterales</taxon>
        <taxon>Asteraceae</taxon>
        <taxon>Asteroideae</taxon>
        <taxon>Heliantheae alliance</taxon>
        <taxon>Heliantheae</taxon>
        <taxon>Helianthus</taxon>
    </lineage>
</organism>
<protein>
    <submittedName>
        <fullName evidence="1">Uncharacterized protein</fullName>
    </submittedName>
</protein>
<dbReference type="Proteomes" id="UP000215914">
    <property type="component" value="Unassembled WGS sequence"/>
</dbReference>
<name>A0A9K3JVA3_HELAN</name>
<comment type="caution">
    <text evidence="1">The sequence shown here is derived from an EMBL/GenBank/DDBJ whole genome shotgun (WGS) entry which is preliminary data.</text>
</comment>
<dbReference type="Gramene" id="mRNA:HanXRQr2_Chr01g0020721">
    <property type="protein sequence ID" value="CDS:HanXRQr2_Chr01g0020721.1"/>
    <property type="gene ID" value="HanXRQr2_Chr01g0020721"/>
</dbReference>
<evidence type="ECO:0000313" key="1">
    <source>
        <dbReference type="EMBL" id="KAF5821942.1"/>
    </source>
</evidence>
<keyword evidence="2" id="KW-1185">Reference proteome</keyword>
<accession>A0A9K3JVA3</accession>
<reference evidence="1" key="2">
    <citation type="submission" date="2020-06" db="EMBL/GenBank/DDBJ databases">
        <title>Helianthus annuus Genome sequencing and assembly Release 2.</title>
        <authorList>
            <person name="Gouzy J."/>
            <person name="Langlade N."/>
            <person name="Munos S."/>
        </authorList>
    </citation>
    <scope>NUCLEOTIDE SEQUENCE</scope>
    <source>
        <tissue evidence="1">Leaves</tissue>
    </source>
</reference>
<evidence type="ECO:0000313" key="2">
    <source>
        <dbReference type="Proteomes" id="UP000215914"/>
    </source>
</evidence>
<sequence>MTHSHRALNSHQRYFGKNNRPLENSVYFNIRKINPLKIIKEAILFHHKSIR</sequence>
<proteinExistence type="predicted"/>
<gene>
    <name evidence="1" type="ORF">HanXRQr2_Chr01g0020721</name>
</gene>